<gene>
    <name evidence="1" type="ORF">HANVADRAFT_4411</name>
</gene>
<dbReference type="AlphaFoldDB" id="A0A1B7T7T6"/>
<evidence type="ECO:0000313" key="2">
    <source>
        <dbReference type="Proteomes" id="UP000092321"/>
    </source>
</evidence>
<keyword evidence="2" id="KW-1185">Reference proteome</keyword>
<accession>A0A1B7T7T6</accession>
<dbReference type="OrthoDB" id="3971670at2759"/>
<dbReference type="EMBL" id="LXPE01000429">
    <property type="protein sequence ID" value="OBA24773.1"/>
    <property type="molecule type" value="Genomic_DNA"/>
</dbReference>
<evidence type="ECO:0000313" key="1">
    <source>
        <dbReference type="EMBL" id="OBA24773.1"/>
    </source>
</evidence>
<sequence>MNNTKNVKKVISRINLSTDSVITRTYSSSSSKKISFDPNNVDVKTLADINYKRSLPMLSKEISNKLREYLIPKPLYFDVEEYKKSVQKAERHKRGEISTTLLADEQENINNEYIFKEDIYMTENIWSSHDIMLTSNFIDLSKYIDTDAYNYKKDVNSFFNKRLKIINLANLITDNIRYNSDVEQLFSIFNILMNAYMNRLNHKTVNQLDKLVLHQFKHTLMQMIGLATKTAVQGDFVKSGIMVEKILNNCFGNQVPSNDILFFSLILSTIGKTAIVNKKVHFFDKNTKTTYKQWMRLNARNMVTSIKHSTLIRINELEEFHFENADLINHQLKKKIYELDWKLLDPENLVGGNIIQFIGLNDADNLDEFVTSRYLNKDSNANFNINNNLLNSLVLTYCKNFDVIKAMQLVDTLLGLNETKLIDSLSFKDISFKIPYNTIMGYLLDDVLLETNNILNNEPSTRNGKDRLKVFNSNDNLTAKYQFYLDVKKLFVKKWTNLNKNHNNFVLDNNNLDAHLKIFLDKQMYFIKYYEYESELFNIEFMELFNIILENELNLTVYFESKSMKKVKEIYTIILNEILPKFENANVGLEFIDNYYTNILLKHTGNVSQIPQYSEEKQRDLNLFETRFEEFKNQRDANRLAEEEREESIIGY</sequence>
<organism evidence="1 2">
    <name type="scientific">Hanseniaspora valbyensis NRRL Y-1626</name>
    <dbReference type="NCBI Taxonomy" id="766949"/>
    <lineage>
        <taxon>Eukaryota</taxon>
        <taxon>Fungi</taxon>
        <taxon>Dikarya</taxon>
        <taxon>Ascomycota</taxon>
        <taxon>Saccharomycotina</taxon>
        <taxon>Saccharomycetes</taxon>
        <taxon>Saccharomycodales</taxon>
        <taxon>Saccharomycodaceae</taxon>
        <taxon>Hanseniaspora</taxon>
    </lineage>
</organism>
<proteinExistence type="predicted"/>
<reference evidence="2" key="1">
    <citation type="journal article" date="2016" name="Proc. Natl. Acad. Sci. U.S.A.">
        <title>Comparative genomics of biotechnologically important yeasts.</title>
        <authorList>
            <person name="Riley R."/>
            <person name="Haridas S."/>
            <person name="Wolfe K.H."/>
            <person name="Lopes M.R."/>
            <person name="Hittinger C.T."/>
            <person name="Goeker M."/>
            <person name="Salamov A.A."/>
            <person name="Wisecaver J.H."/>
            <person name="Long T.M."/>
            <person name="Calvey C.H."/>
            <person name="Aerts A.L."/>
            <person name="Barry K.W."/>
            <person name="Choi C."/>
            <person name="Clum A."/>
            <person name="Coughlan A.Y."/>
            <person name="Deshpande S."/>
            <person name="Douglass A.P."/>
            <person name="Hanson S.J."/>
            <person name="Klenk H.-P."/>
            <person name="LaButti K.M."/>
            <person name="Lapidus A."/>
            <person name="Lindquist E.A."/>
            <person name="Lipzen A.M."/>
            <person name="Meier-Kolthoff J.P."/>
            <person name="Ohm R.A."/>
            <person name="Otillar R.P."/>
            <person name="Pangilinan J.L."/>
            <person name="Peng Y."/>
            <person name="Rokas A."/>
            <person name="Rosa C.A."/>
            <person name="Scheuner C."/>
            <person name="Sibirny A.A."/>
            <person name="Slot J.C."/>
            <person name="Stielow J.B."/>
            <person name="Sun H."/>
            <person name="Kurtzman C.P."/>
            <person name="Blackwell M."/>
            <person name="Grigoriev I.V."/>
            <person name="Jeffries T.W."/>
        </authorList>
    </citation>
    <scope>NUCLEOTIDE SEQUENCE [LARGE SCALE GENOMIC DNA]</scope>
    <source>
        <strain evidence="2">NRRL Y-1626</strain>
    </source>
</reference>
<comment type="caution">
    <text evidence="1">The sequence shown here is derived from an EMBL/GenBank/DDBJ whole genome shotgun (WGS) entry which is preliminary data.</text>
</comment>
<dbReference type="Proteomes" id="UP000092321">
    <property type="component" value="Unassembled WGS sequence"/>
</dbReference>
<protein>
    <submittedName>
        <fullName evidence="1">Uncharacterized protein</fullName>
    </submittedName>
</protein>
<name>A0A1B7T7T6_9ASCO</name>